<protein>
    <submittedName>
        <fullName evidence="6">Tabersonine 16-O-methyltransferase-like</fullName>
    </submittedName>
</protein>
<dbReference type="InterPro" id="IPR016461">
    <property type="entry name" value="COMT-like"/>
</dbReference>
<evidence type="ECO:0000256" key="3">
    <source>
        <dbReference type="ARBA" id="ARBA00022691"/>
    </source>
</evidence>
<keyword evidence="5" id="KW-1185">Reference proteome</keyword>
<reference evidence="6" key="1">
    <citation type="submission" date="2025-08" db="UniProtKB">
        <authorList>
            <consortium name="RefSeq"/>
        </authorList>
    </citation>
    <scope>IDENTIFICATION</scope>
</reference>
<feature type="domain" description="O-methyltransferase C-terminal" evidence="4">
    <location>
        <begin position="57"/>
        <end position="154"/>
    </location>
</feature>
<evidence type="ECO:0000313" key="6">
    <source>
        <dbReference type="RefSeq" id="XP_039134273.1"/>
    </source>
</evidence>
<keyword evidence="1" id="KW-0489">Methyltransferase</keyword>
<dbReference type="GeneID" id="120271664"/>
<name>A0AB40C3E5_DIOCR</name>
<dbReference type="GO" id="GO:0008171">
    <property type="term" value="F:O-methyltransferase activity"/>
    <property type="evidence" value="ECO:0007669"/>
    <property type="project" value="InterPro"/>
</dbReference>
<organism evidence="5 6">
    <name type="scientific">Dioscorea cayennensis subsp. rotundata</name>
    <name type="common">White Guinea yam</name>
    <name type="synonym">Dioscorea rotundata</name>
    <dbReference type="NCBI Taxonomy" id="55577"/>
    <lineage>
        <taxon>Eukaryota</taxon>
        <taxon>Viridiplantae</taxon>
        <taxon>Streptophyta</taxon>
        <taxon>Embryophyta</taxon>
        <taxon>Tracheophyta</taxon>
        <taxon>Spermatophyta</taxon>
        <taxon>Magnoliopsida</taxon>
        <taxon>Liliopsida</taxon>
        <taxon>Dioscoreales</taxon>
        <taxon>Dioscoreaceae</taxon>
        <taxon>Dioscorea</taxon>
    </lineage>
</organism>
<dbReference type="GO" id="GO:0032259">
    <property type="term" value="P:methylation"/>
    <property type="evidence" value="ECO:0007669"/>
    <property type="project" value="UniProtKB-KW"/>
</dbReference>
<evidence type="ECO:0000313" key="5">
    <source>
        <dbReference type="Proteomes" id="UP001515500"/>
    </source>
</evidence>
<sequence length="158" mass="17239">MKLTELASALSIPPSKVEAFGLFLTTLVCLVFFAKTQDPSGATKHLLTPLEDVADEKLEFNKMFNNGMVSDSELVGDVVMMTCRDMFKGLKSLVEVGGGTGPMARAITHVFPEIKCIVLDLPHEINTVKEHICLVEYVSGDMFVSVPLANATLLMDNF</sequence>
<gene>
    <name evidence="6" type="primary">LOC120271664</name>
</gene>
<dbReference type="Proteomes" id="UP001515500">
    <property type="component" value="Chromosome 11"/>
</dbReference>
<evidence type="ECO:0000256" key="2">
    <source>
        <dbReference type="ARBA" id="ARBA00022679"/>
    </source>
</evidence>
<dbReference type="RefSeq" id="XP_039134273.1">
    <property type="nucleotide sequence ID" value="XM_039278339.1"/>
</dbReference>
<keyword evidence="2" id="KW-0808">Transferase</keyword>
<dbReference type="InterPro" id="IPR029063">
    <property type="entry name" value="SAM-dependent_MTases_sf"/>
</dbReference>
<accession>A0AB40C3E5</accession>
<dbReference type="InterPro" id="IPR001077">
    <property type="entry name" value="COMT_C"/>
</dbReference>
<evidence type="ECO:0000256" key="1">
    <source>
        <dbReference type="ARBA" id="ARBA00022603"/>
    </source>
</evidence>
<dbReference type="PROSITE" id="PS51683">
    <property type="entry name" value="SAM_OMT_II"/>
    <property type="match status" value="1"/>
</dbReference>
<proteinExistence type="predicted"/>
<dbReference type="PANTHER" id="PTHR11746">
    <property type="entry name" value="O-METHYLTRANSFERASE"/>
    <property type="match status" value="1"/>
</dbReference>
<dbReference type="Pfam" id="PF00891">
    <property type="entry name" value="Methyltransf_2"/>
    <property type="match status" value="1"/>
</dbReference>
<keyword evidence="3" id="KW-0949">S-adenosyl-L-methionine</keyword>
<dbReference type="AlphaFoldDB" id="A0AB40C3E5"/>
<evidence type="ECO:0000259" key="4">
    <source>
        <dbReference type="Pfam" id="PF00891"/>
    </source>
</evidence>
<dbReference type="Gene3D" id="3.40.50.150">
    <property type="entry name" value="Vaccinia Virus protein VP39"/>
    <property type="match status" value="1"/>
</dbReference>
<dbReference type="SUPFAM" id="SSF53335">
    <property type="entry name" value="S-adenosyl-L-methionine-dependent methyltransferases"/>
    <property type="match status" value="1"/>
</dbReference>